<dbReference type="KEGG" id="ebt:EBL_c17380"/>
<dbReference type="EMBL" id="CP001560">
    <property type="protein sequence ID" value="AFJ46832.1"/>
    <property type="molecule type" value="Genomic_DNA"/>
</dbReference>
<organism evidence="1 2">
    <name type="scientific">Shimwellia blattae (strain ATCC 29907 / DSM 4481 / JCM 1650 / NBRC 105725 / CDC 9005-74)</name>
    <name type="common">Escherichia blattae</name>
    <dbReference type="NCBI Taxonomy" id="630626"/>
    <lineage>
        <taxon>Bacteria</taxon>
        <taxon>Pseudomonadati</taxon>
        <taxon>Pseudomonadota</taxon>
        <taxon>Gammaproteobacteria</taxon>
        <taxon>Enterobacterales</taxon>
        <taxon>Enterobacteriaceae</taxon>
        <taxon>Shimwellia</taxon>
    </lineage>
</organism>
<gene>
    <name evidence="1" type="ordered locus">EBL_c17380</name>
</gene>
<evidence type="ECO:0000313" key="2">
    <source>
        <dbReference type="Proteomes" id="UP000001955"/>
    </source>
</evidence>
<keyword evidence="2" id="KW-1185">Reference proteome</keyword>
<dbReference type="Pfam" id="PF07358">
    <property type="entry name" value="DUF1482"/>
    <property type="match status" value="1"/>
</dbReference>
<evidence type="ECO:0000313" key="1">
    <source>
        <dbReference type="EMBL" id="AFJ46832.1"/>
    </source>
</evidence>
<proteinExistence type="predicted"/>
<dbReference type="eggNOG" id="ENOG5032YIX">
    <property type="taxonomic scope" value="Bacteria"/>
</dbReference>
<protein>
    <submittedName>
        <fullName evidence="1">Uncharacterized protein</fullName>
    </submittedName>
</protein>
<reference evidence="1 2" key="1">
    <citation type="journal article" date="2012" name="J. Bacteriol.">
        <title>Complete genome sequence of the B12-producing Shimwellia blattae strain DSM 4481, isolated from a cockroach.</title>
        <authorList>
            <person name="Brzuszkiewicz E."/>
            <person name="Waschkowitz T."/>
            <person name="Wiezer A."/>
            <person name="Daniel R."/>
        </authorList>
    </citation>
    <scope>NUCLEOTIDE SEQUENCE [LARGE SCALE GENOMIC DNA]</scope>
    <source>
        <strain evidence="2">ATCC 29907 / DSM 4481 / JCM 1650 / NBRC 105725 / CDC 9005-74</strain>
    </source>
</reference>
<dbReference type="AlphaFoldDB" id="I2B8H8"/>
<accession>I2B8H8</accession>
<accession>K6WMK7</accession>
<sequence>MYTLVLFVCWLNAGCQNLPIDNYPSEARCLASMEDQQIRNGGCYPTVEVRGQYWRPATEYSDL</sequence>
<dbReference type="HOGENOM" id="CLU_187539_0_0_6"/>
<name>I2B8H8_SHIBC</name>
<dbReference type="RefSeq" id="WP_002445043.1">
    <property type="nucleotide sequence ID" value="NC_017910.1"/>
</dbReference>
<dbReference type="Proteomes" id="UP000001955">
    <property type="component" value="Chromosome"/>
</dbReference>
<dbReference type="InterPro" id="IPR009954">
    <property type="entry name" value="DUF1482"/>
</dbReference>
<dbReference type="OrthoDB" id="6562784at2"/>